<dbReference type="SUPFAM" id="SSF47413">
    <property type="entry name" value="lambda repressor-like DNA-binding domains"/>
    <property type="match status" value="1"/>
</dbReference>
<organism evidence="3 4">
    <name type="scientific">Niallia taxi</name>
    <dbReference type="NCBI Taxonomy" id="2499688"/>
    <lineage>
        <taxon>Bacteria</taxon>
        <taxon>Bacillati</taxon>
        <taxon>Bacillota</taxon>
        <taxon>Bacilli</taxon>
        <taxon>Bacillales</taxon>
        <taxon>Bacillaceae</taxon>
        <taxon>Niallia</taxon>
    </lineage>
</organism>
<evidence type="ECO:0000313" key="3">
    <source>
        <dbReference type="EMBL" id="RVT67319.1"/>
    </source>
</evidence>
<comment type="caution">
    <text evidence="3">The sequence shown here is derived from an EMBL/GenBank/DDBJ whole genome shotgun (WGS) entry which is preliminary data.</text>
</comment>
<name>A0A437KGM2_9BACI</name>
<evidence type="ECO:0000259" key="2">
    <source>
        <dbReference type="PROSITE" id="PS50943"/>
    </source>
</evidence>
<dbReference type="SMART" id="SM00530">
    <property type="entry name" value="HTH_XRE"/>
    <property type="match status" value="1"/>
</dbReference>
<proteinExistence type="predicted"/>
<dbReference type="PROSITE" id="PS50943">
    <property type="entry name" value="HTH_CROC1"/>
    <property type="match status" value="1"/>
</dbReference>
<dbReference type="Pfam" id="PF01381">
    <property type="entry name" value="HTH_3"/>
    <property type="match status" value="1"/>
</dbReference>
<sequence>MLQILSELRKNKNWSQAETAELLGIAKSTYAGYESGYREPSLRALIQIADLFDVSIDVILARKNQTTVLELATISKMDSMVLTVDGKPLTEEETANLIAFTRVRRELG</sequence>
<keyword evidence="1" id="KW-0238">DNA-binding</keyword>
<dbReference type="Proteomes" id="UP000288024">
    <property type="component" value="Unassembled WGS sequence"/>
</dbReference>
<dbReference type="AlphaFoldDB" id="A0A437KGM2"/>
<dbReference type="InterPro" id="IPR010982">
    <property type="entry name" value="Lambda_DNA-bd_dom_sf"/>
</dbReference>
<feature type="domain" description="HTH cro/C1-type" evidence="2">
    <location>
        <begin position="5"/>
        <end position="59"/>
    </location>
</feature>
<dbReference type="PANTHER" id="PTHR46558">
    <property type="entry name" value="TRACRIPTIONAL REGULATORY PROTEIN-RELATED-RELATED"/>
    <property type="match status" value="1"/>
</dbReference>
<dbReference type="EMBL" id="RZTZ01000001">
    <property type="protein sequence ID" value="RVT67319.1"/>
    <property type="molecule type" value="Genomic_DNA"/>
</dbReference>
<reference evidence="3 4" key="1">
    <citation type="submission" date="2019-01" db="EMBL/GenBank/DDBJ databases">
        <title>Bacillus sp. M5HDSG1-1, whole genome shotgun sequence.</title>
        <authorList>
            <person name="Tuo L."/>
        </authorList>
    </citation>
    <scope>NUCLEOTIDE SEQUENCE [LARGE SCALE GENOMIC DNA]</scope>
    <source>
        <strain evidence="3 4">M5HDSG1-1</strain>
    </source>
</reference>
<dbReference type="PANTHER" id="PTHR46558:SF14">
    <property type="entry name" value="HTH-TYPE TRANSCRIPTIONAL REGULATOR ANSR"/>
    <property type="match status" value="1"/>
</dbReference>
<dbReference type="Gene3D" id="1.10.260.40">
    <property type="entry name" value="lambda repressor-like DNA-binding domains"/>
    <property type="match status" value="1"/>
</dbReference>
<dbReference type="GeneID" id="87615481"/>
<dbReference type="CDD" id="cd00093">
    <property type="entry name" value="HTH_XRE"/>
    <property type="match status" value="1"/>
</dbReference>
<dbReference type="RefSeq" id="WP_127735193.1">
    <property type="nucleotide sequence ID" value="NZ_CAJCKN010000015.1"/>
</dbReference>
<protein>
    <submittedName>
        <fullName evidence="3">XRE family transcriptional regulator</fullName>
    </submittedName>
</protein>
<dbReference type="InterPro" id="IPR001387">
    <property type="entry name" value="Cro/C1-type_HTH"/>
</dbReference>
<accession>A0A437KGM2</accession>
<evidence type="ECO:0000313" key="4">
    <source>
        <dbReference type="Proteomes" id="UP000288024"/>
    </source>
</evidence>
<evidence type="ECO:0000256" key="1">
    <source>
        <dbReference type="ARBA" id="ARBA00023125"/>
    </source>
</evidence>
<dbReference type="GO" id="GO:0003677">
    <property type="term" value="F:DNA binding"/>
    <property type="evidence" value="ECO:0007669"/>
    <property type="project" value="UniProtKB-KW"/>
</dbReference>
<keyword evidence="4" id="KW-1185">Reference proteome</keyword>
<gene>
    <name evidence="3" type="ORF">EM808_02240</name>
</gene>